<evidence type="ECO:0000313" key="4">
    <source>
        <dbReference type="Proteomes" id="UP000008068"/>
    </source>
</evidence>
<name>G0NJ59_CAEBE</name>
<feature type="compositionally biased region" description="Polar residues" evidence="1">
    <location>
        <begin position="235"/>
        <end position="246"/>
    </location>
</feature>
<keyword evidence="2" id="KW-0812">Transmembrane</keyword>
<protein>
    <submittedName>
        <fullName evidence="3">Uncharacterized protein</fullName>
    </submittedName>
</protein>
<sequence length="273" mass="31162">MRKLSEKDFPTCAKCYPHGECLSYENQTVFCSYRVPITQNQPIFEHIGTSTSPAAVVPSSDCSYILPMLIVFTIGFFVGCAFGGVVVEKYWRRKRRFAPSYFSDSTSSQDNIFAVDRGFTRVIRHMEYRPKFLTPSSLDSAEIPKNPAFDNLSEITKNIKTLALDLNKKTDAVFDKYREMRREPKVNDETPILLSKTEETQAKYHLFSYDNDDDYSTKRRVNQFYGINLEDDSKPCSSGAKSMWNTTPPPLDEKDSAADAKDSSTDEKELFSE</sequence>
<gene>
    <name evidence="3" type="ORF">CAEBREN_05908</name>
</gene>
<proteinExistence type="predicted"/>
<reference evidence="4" key="1">
    <citation type="submission" date="2011-07" db="EMBL/GenBank/DDBJ databases">
        <authorList>
            <consortium name="Caenorhabditis brenneri Sequencing and Analysis Consortium"/>
            <person name="Wilson R.K."/>
        </authorList>
    </citation>
    <scope>NUCLEOTIDE SEQUENCE [LARGE SCALE GENOMIC DNA]</scope>
    <source>
        <strain evidence="4">PB2801</strain>
    </source>
</reference>
<keyword evidence="4" id="KW-1185">Reference proteome</keyword>
<dbReference type="Proteomes" id="UP000008068">
    <property type="component" value="Unassembled WGS sequence"/>
</dbReference>
<feature type="compositionally biased region" description="Basic and acidic residues" evidence="1">
    <location>
        <begin position="251"/>
        <end position="273"/>
    </location>
</feature>
<dbReference type="AlphaFoldDB" id="G0NJ59"/>
<organism evidence="4">
    <name type="scientific">Caenorhabditis brenneri</name>
    <name type="common">Nematode worm</name>
    <dbReference type="NCBI Taxonomy" id="135651"/>
    <lineage>
        <taxon>Eukaryota</taxon>
        <taxon>Metazoa</taxon>
        <taxon>Ecdysozoa</taxon>
        <taxon>Nematoda</taxon>
        <taxon>Chromadorea</taxon>
        <taxon>Rhabditida</taxon>
        <taxon>Rhabditina</taxon>
        <taxon>Rhabditomorpha</taxon>
        <taxon>Rhabditoidea</taxon>
        <taxon>Rhabditidae</taxon>
        <taxon>Peloderinae</taxon>
        <taxon>Caenorhabditis</taxon>
    </lineage>
</organism>
<evidence type="ECO:0000313" key="3">
    <source>
        <dbReference type="EMBL" id="EGT32208.1"/>
    </source>
</evidence>
<dbReference type="EMBL" id="GL379894">
    <property type="protein sequence ID" value="EGT32208.1"/>
    <property type="molecule type" value="Genomic_DNA"/>
</dbReference>
<dbReference type="HOGENOM" id="CLU_1020217_0_0_1"/>
<keyword evidence="2" id="KW-1133">Transmembrane helix</keyword>
<accession>G0NJ59</accession>
<evidence type="ECO:0000256" key="2">
    <source>
        <dbReference type="SAM" id="Phobius"/>
    </source>
</evidence>
<feature type="transmembrane region" description="Helical" evidence="2">
    <location>
        <begin position="64"/>
        <end position="87"/>
    </location>
</feature>
<evidence type="ECO:0000256" key="1">
    <source>
        <dbReference type="SAM" id="MobiDB-lite"/>
    </source>
</evidence>
<keyword evidence="2" id="KW-0472">Membrane</keyword>
<dbReference type="InParanoid" id="G0NJ59"/>
<feature type="region of interest" description="Disordered" evidence="1">
    <location>
        <begin position="231"/>
        <end position="273"/>
    </location>
</feature>